<dbReference type="OrthoDB" id="2789562at2759"/>
<keyword evidence="3" id="KW-1185">Reference proteome</keyword>
<protein>
    <submittedName>
        <fullName evidence="2">Uncharacterized protein</fullName>
    </submittedName>
</protein>
<feature type="non-terminal residue" evidence="2">
    <location>
        <position position="1"/>
    </location>
</feature>
<accession>A0A9P6DC39</accession>
<evidence type="ECO:0000256" key="1">
    <source>
        <dbReference type="SAM" id="MobiDB-lite"/>
    </source>
</evidence>
<name>A0A9P6DC39_PLEER</name>
<organism evidence="2 3">
    <name type="scientific">Pleurotus eryngii</name>
    <name type="common">Boletus of the steppes</name>
    <dbReference type="NCBI Taxonomy" id="5323"/>
    <lineage>
        <taxon>Eukaryota</taxon>
        <taxon>Fungi</taxon>
        <taxon>Dikarya</taxon>
        <taxon>Basidiomycota</taxon>
        <taxon>Agaricomycotina</taxon>
        <taxon>Agaricomycetes</taxon>
        <taxon>Agaricomycetidae</taxon>
        <taxon>Agaricales</taxon>
        <taxon>Pleurotineae</taxon>
        <taxon>Pleurotaceae</taxon>
        <taxon>Pleurotus</taxon>
    </lineage>
</organism>
<gene>
    <name evidence="2" type="ORF">BDN71DRAFT_198473</name>
</gene>
<dbReference type="AlphaFoldDB" id="A0A9P6DC39"/>
<proteinExistence type="predicted"/>
<sequence length="116" mass="12920">SKQRGLHSGGPPRLAFCPPRLRCLRRDIRRGYFLSGGDLHGIARPSERSRPNNRRGLYPTGKYGPFHSAEDGTVEKHGTLITVERGATMRDAMERARASVNQDAVTHEHIACTNNE</sequence>
<comment type="caution">
    <text evidence="2">The sequence shown here is derived from an EMBL/GenBank/DDBJ whole genome shotgun (WGS) entry which is preliminary data.</text>
</comment>
<evidence type="ECO:0000313" key="3">
    <source>
        <dbReference type="Proteomes" id="UP000807025"/>
    </source>
</evidence>
<evidence type="ECO:0000313" key="2">
    <source>
        <dbReference type="EMBL" id="KAF9490328.1"/>
    </source>
</evidence>
<reference evidence="2" key="1">
    <citation type="submission" date="2020-11" db="EMBL/GenBank/DDBJ databases">
        <authorList>
            <consortium name="DOE Joint Genome Institute"/>
            <person name="Ahrendt S."/>
            <person name="Riley R."/>
            <person name="Andreopoulos W."/>
            <person name="Labutti K."/>
            <person name="Pangilinan J."/>
            <person name="Ruiz-Duenas F.J."/>
            <person name="Barrasa J.M."/>
            <person name="Sanchez-Garcia M."/>
            <person name="Camarero S."/>
            <person name="Miyauchi S."/>
            <person name="Serrano A."/>
            <person name="Linde D."/>
            <person name="Babiker R."/>
            <person name="Drula E."/>
            <person name="Ayuso-Fernandez I."/>
            <person name="Pacheco R."/>
            <person name="Padilla G."/>
            <person name="Ferreira P."/>
            <person name="Barriuso J."/>
            <person name="Kellner H."/>
            <person name="Castanera R."/>
            <person name="Alfaro M."/>
            <person name="Ramirez L."/>
            <person name="Pisabarro A.G."/>
            <person name="Kuo A."/>
            <person name="Tritt A."/>
            <person name="Lipzen A."/>
            <person name="He G."/>
            <person name="Yan M."/>
            <person name="Ng V."/>
            <person name="Cullen D."/>
            <person name="Martin F."/>
            <person name="Rosso M.-N."/>
            <person name="Henrissat B."/>
            <person name="Hibbett D."/>
            <person name="Martinez A.T."/>
            <person name="Grigoriev I.V."/>
        </authorList>
    </citation>
    <scope>NUCLEOTIDE SEQUENCE</scope>
    <source>
        <strain evidence="2">ATCC 90797</strain>
    </source>
</reference>
<feature type="region of interest" description="Disordered" evidence="1">
    <location>
        <begin position="39"/>
        <end position="75"/>
    </location>
</feature>
<dbReference type="EMBL" id="MU154644">
    <property type="protein sequence ID" value="KAF9490328.1"/>
    <property type="molecule type" value="Genomic_DNA"/>
</dbReference>
<dbReference type="Proteomes" id="UP000807025">
    <property type="component" value="Unassembled WGS sequence"/>
</dbReference>